<sequence>MEPIGIFLEKYRRGEAGATLVKKTLLKIISGVVGVEIDVAAATLRGGAVYLNVSPVAHSEIFIKKAAIITAFNQQFPKSKILSIR</sequence>
<dbReference type="AlphaFoldDB" id="A0A1G2P6T5"/>
<comment type="caution">
    <text evidence="1">The sequence shown here is derived from an EMBL/GenBank/DDBJ whole genome shotgun (WGS) entry which is preliminary data.</text>
</comment>
<evidence type="ECO:0000313" key="2">
    <source>
        <dbReference type="Proteomes" id="UP000176355"/>
    </source>
</evidence>
<dbReference type="Proteomes" id="UP000176355">
    <property type="component" value="Unassembled WGS sequence"/>
</dbReference>
<name>A0A1G2P6T5_9BACT</name>
<proteinExistence type="predicted"/>
<reference evidence="1 2" key="1">
    <citation type="journal article" date="2016" name="Nat. Commun.">
        <title>Thousands of microbial genomes shed light on interconnected biogeochemical processes in an aquifer system.</title>
        <authorList>
            <person name="Anantharaman K."/>
            <person name="Brown C.T."/>
            <person name="Hug L.A."/>
            <person name="Sharon I."/>
            <person name="Castelle C.J."/>
            <person name="Probst A.J."/>
            <person name="Thomas B.C."/>
            <person name="Singh A."/>
            <person name="Wilkins M.J."/>
            <person name="Karaoz U."/>
            <person name="Brodie E.L."/>
            <person name="Williams K.H."/>
            <person name="Hubbard S.S."/>
            <person name="Banfield J.F."/>
        </authorList>
    </citation>
    <scope>NUCLEOTIDE SEQUENCE [LARGE SCALE GENOMIC DNA]</scope>
</reference>
<accession>A0A1G2P6T5</accession>
<organism evidence="1 2">
    <name type="scientific">Candidatus Taylorbacteria bacterium RIFCSPLOWO2_12_FULL_44_15c</name>
    <dbReference type="NCBI Taxonomy" id="1802333"/>
    <lineage>
        <taxon>Bacteria</taxon>
        <taxon>Candidatus Tayloriibacteriota</taxon>
    </lineage>
</organism>
<gene>
    <name evidence="1" type="ORF">A3G03_00475</name>
</gene>
<protein>
    <submittedName>
        <fullName evidence="1">Uncharacterized protein</fullName>
    </submittedName>
</protein>
<dbReference type="EMBL" id="MHSL01000011">
    <property type="protein sequence ID" value="OHA44020.1"/>
    <property type="molecule type" value="Genomic_DNA"/>
</dbReference>
<evidence type="ECO:0000313" key="1">
    <source>
        <dbReference type="EMBL" id="OHA44020.1"/>
    </source>
</evidence>